<protein>
    <submittedName>
        <fullName evidence="2">Uncharacterized protein</fullName>
    </submittedName>
</protein>
<evidence type="ECO:0000313" key="3">
    <source>
        <dbReference type="Proteomes" id="UP001174936"/>
    </source>
</evidence>
<dbReference type="EMBL" id="JAULSV010000006">
    <property type="protein sequence ID" value="KAK0641768.1"/>
    <property type="molecule type" value="Genomic_DNA"/>
</dbReference>
<proteinExistence type="predicted"/>
<dbReference type="Proteomes" id="UP001174936">
    <property type="component" value="Unassembled WGS sequence"/>
</dbReference>
<comment type="caution">
    <text evidence="2">The sequence shown here is derived from an EMBL/GenBank/DDBJ whole genome shotgun (WGS) entry which is preliminary data.</text>
</comment>
<dbReference type="AlphaFoldDB" id="A0AA40CLE5"/>
<feature type="region of interest" description="Disordered" evidence="1">
    <location>
        <begin position="1"/>
        <end position="20"/>
    </location>
</feature>
<accession>A0AA40CLE5</accession>
<gene>
    <name evidence="2" type="ORF">B0T16DRAFT_461800</name>
</gene>
<keyword evidence="3" id="KW-1185">Reference proteome</keyword>
<name>A0AA40CLE5_9PEZI</name>
<sequence length="279" mass="31000">MDTQDMAVDPPWGTQLGPHLPLPASSQHTTLISAFLNLDTLPTDLPLLTPTPSEISTILLPWRPQKLRRIAQQHIQGHGYHYIFLRTHYGGGESDSAKLRGWLDQGGWPNGVEIRPEDEYFVVLDDEELFDFGDDWQRVNMVLPEVAAPGADRRFGEGSVEELRGQFEEGGTGGSEDEEDLEDRIRVSATIGAVWLVVVDEEAFETGELGLMIRDKKGNVVKDSLIKAEGDAFDTFYLYCMVKGAYECTAEWGNGAVGRKYRSGGSIMRELKAQIKAKA</sequence>
<evidence type="ECO:0000313" key="2">
    <source>
        <dbReference type="EMBL" id="KAK0641768.1"/>
    </source>
</evidence>
<reference evidence="2" key="1">
    <citation type="submission" date="2023-06" db="EMBL/GenBank/DDBJ databases">
        <title>Genome-scale phylogeny and comparative genomics of the fungal order Sordariales.</title>
        <authorList>
            <consortium name="Lawrence Berkeley National Laboratory"/>
            <person name="Hensen N."/>
            <person name="Bonometti L."/>
            <person name="Westerberg I."/>
            <person name="Brannstrom I.O."/>
            <person name="Guillou S."/>
            <person name="Cros-Aarteil S."/>
            <person name="Calhoun S."/>
            <person name="Haridas S."/>
            <person name="Kuo A."/>
            <person name="Mondo S."/>
            <person name="Pangilinan J."/>
            <person name="Riley R."/>
            <person name="Labutti K."/>
            <person name="Andreopoulos B."/>
            <person name="Lipzen A."/>
            <person name="Chen C."/>
            <person name="Yanf M."/>
            <person name="Daum C."/>
            <person name="Ng V."/>
            <person name="Clum A."/>
            <person name="Steindorff A."/>
            <person name="Ohm R."/>
            <person name="Martin F."/>
            <person name="Silar P."/>
            <person name="Natvig D."/>
            <person name="Lalanne C."/>
            <person name="Gautier V."/>
            <person name="Ament-Velasquez S.L."/>
            <person name="Kruys A."/>
            <person name="Hutchinson M.I."/>
            <person name="Powell A.J."/>
            <person name="Barry K."/>
            <person name="Miller A.N."/>
            <person name="Grigoriev I.V."/>
            <person name="Debuchy R."/>
            <person name="Gladieux P."/>
            <person name="Thoren M.H."/>
            <person name="Johannesson H."/>
        </authorList>
    </citation>
    <scope>NUCLEOTIDE SEQUENCE</scope>
    <source>
        <strain evidence="2">SMH2532-1</strain>
    </source>
</reference>
<organism evidence="2 3">
    <name type="scientific">Cercophora newfieldiana</name>
    <dbReference type="NCBI Taxonomy" id="92897"/>
    <lineage>
        <taxon>Eukaryota</taxon>
        <taxon>Fungi</taxon>
        <taxon>Dikarya</taxon>
        <taxon>Ascomycota</taxon>
        <taxon>Pezizomycotina</taxon>
        <taxon>Sordariomycetes</taxon>
        <taxon>Sordariomycetidae</taxon>
        <taxon>Sordariales</taxon>
        <taxon>Lasiosphaeriaceae</taxon>
        <taxon>Cercophora</taxon>
    </lineage>
</organism>
<evidence type="ECO:0000256" key="1">
    <source>
        <dbReference type="SAM" id="MobiDB-lite"/>
    </source>
</evidence>